<accession>A0ABU4JMC1</accession>
<gene>
    <name evidence="2" type="ORF">NG800_018085</name>
</gene>
<evidence type="ECO:0000313" key="2">
    <source>
        <dbReference type="EMBL" id="MDW8550842.1"/>
    </source>
</evidence>
<dbReference type="EMBL" id="JAMXLT020000046">
    <property type="protein sequence ID" value="MDW8550842.1"/>
    <property type="molecule type" value="Genomic_DNA"/>
</dbReference>
<keyword evidence="1" id="KW-0732">Signal</keyword>
<dbReference type="PROSITE" id="PS51257">
    <property type="entry name" value="PROKAR_LIPOPROTEIN"/>
    <property type="match status" value="1"/>
</dbReference>
<proteinExistence type="predicted"/>
<evidence type="ECO:0000313" key="3">
    <source>
        <dbReference type="Proteomes" id="UP001204439"/>
    </source>
</evidence>
<name>A0ABU4JMC1_9FLAO</name>
<dbReference type="Proteomes" id="UP001204439">
    <property type="component" value="Unassembled WGS sequence"/>
</dbReference>
<reference evidence="2 3" key="1">
    <citation type="submission" date="2023-11" db="EMBL/GenBank/DDBJ databases">
        <title>First isolation, identification, and characterization of non-pathogenic Epilithonimonas ginsengisoli isolated from diseased farmed rainbow trout (Oncorhynchus mykiss) in Chile.</title>
        <authorList>
            <person name="Miranda C.D."/>
            <person name="Irgang R."/>
            <person name="Concha C."/>
            <person name="Rojas R."/>
            <person name="Avendano R."/>
        </authorList>
    </citation>
    <scope>NUCLEOTIDE SEQUENCE [LARGE SCALE GENOMIC DNA]</scope>
    <source>
        <strain evidence="2 3">FP99</strain>
    </source>
</reference>
<organism evidence="2 3">
    <name type="scientific">Epilithonimonas ginsengisoli</name>
    <dbReference type="NCBI Taxonomy" id="1245592"/>
    <lineage>
        <taxon>Bacteria</taxon>
        <taxon>Pseudomonadati</taxon>
        <taxon>Bacteroidota</taxon>
        <taxon>Flavobacteriia</taxon>
        <taxon>Flavobacteriales</taxon>
        <taxon>Weeksellaceae</taxon>
        <taxon>Chryseobacterium group</taxon>
        <taxon>Epilithonimonas</taxon>
    </lineage>
</organism>
<keyword evidence="3" id="KW-1185">Reference proteome</keyword>
<dbReference type="RefSeq" id="WP_063971259.1">
    <property type="nucleotide sequence ID" value="NZ_JAMXLT020000046.1"/>
</dbReference>
<sequence>MKIIGKMFFVSLIFILIACNGQENKTISTDKSTTNSTKIDNKMREKFDFDVYQKSLENDGIYNLPNKNTVYMISPPNPDYEKQKEDSIKNGSPAHFWEGDGSGFQYERLPKPSFETIYKEFGADGYIIKKEHFIGQNTKVGVSEYFDKNGNVKTIDEDKKCGKIKPIDALKFLETKGILNLKTGEVQQTTSDEDKFGLSFIEEKGHKYFVIVIKEGKSYDGPIGRGEPPAGSSIAYYMDGETGVVTSKK</sequence>
<protein>
    <recommendedName>
        <fullName evidence="4">Lipoprotein</fullName>
    </recommendedName>
</protein>
<feature type="chain" id="PRO_5045568080" description="Lipoprotein" evidence="1">
    <location>
        <begin position="19"/>
        <end position="249"/>
    </location>
</feature>
<feature type="signal peptide" evidence="1">
    <location>
        <begin position="1"/>
        <end position="18"/>
    </location>
</feature>
<evidence type="ECO:0000256" key="1">
    <source>
        <dbReference type="SAM" id="SignalP"/>
    </source>
</evidence>
<comment type="caution">
    <text evidence="2">The sequence shown here is derived from an EMBL/GenBank/DDBJ whole genome shotgun (WGS) entry which is preliminary data.</text>
</comment>
<evidence type="ECO:0008006" key="4">
    <source>
        <dbReference type="Google" id="ProtNLM"/>
    </source>
</evidence>